<evidence type="ECO:0000256" key="4">
    <source>
        <dbReference type="ARBA" id="ARBA00022617"/>
    </source>
</evidence>
<dbReference type="NCBIfam" id="NF009727">
    <property type="entry name" value="PRK13254.1-1"/>
    <property type="match status" value="1"/>
</dbReference>
<feature type="transmembrane region" description="Helical" evidence="16">
    <location>
        <begin position="12"/>
        <end position="32"/>
    </location>
</feature>
<evidence type="ECO:0000256" key="8">
    <source>
        <dbReference type="ARBA" id="ARBA00022968"/>
    </source>
</evidence>
<keyword evidence="5 13" id="KW-0812">Transmembrane</keyword>
<comment type="similarity">
    <text evidence="13">Belongs to the CcmE/CycJ family.</text>
</comment>
<keyword evidence="3" id="KW-0997">Cell inner membrane</keyword>
<proteinExistence type="inferred from homology"/>
<dbReference type="GO" id="GO:0046872">
    <property type="term" value="F:metal ion binding"/>
    <property type="evidence" value="ECO:0007669"/>
    <property type="project" value="UniProtKB-KW"/>
</dbReference>
<organism evidence="17 18">
    <name type="scientific">BD1-7 clade bacterium</name>
    <dbReference type="NCBI Taxonomy" id="2029982"/>
    <lineage>
        <taxon>Bacteria</taxon>
        <taxon>Pseudomonadati</taxon>
        <taxon>Pseudomonadota</taxon>
        <taxon>Gammaproteobacteria</taxon>
        <taxon>Cellvibrionales</taxon>
        <taxon>Spongiibacteraceae</taxon>
        <taxon>BD1-7 clade</taxon>
    </lineage>
</organism>
<evidence type="ECO:0000256" key="1">
    <source>
        <dbReference type="ARBA" id="ARBA00004533"/>
    </source>
</evidence>
<evidence type="ECO:0000256" key="14">
    <source>
        <dbReference type="PIRSR" id="PIRSR604329-50"/>
    </source>
</evidence>
<dbReference type="EMBL" id="CACSII010000002">
    <property type="protein sequence ID" value="CAA0091146.1"/>
    <property type="molecule type" value="Genomic_DNA"/>
</dbReference>
<feature type="compositionally biased region" description="Basic and acidic residues" evidence="15">
    <location>
        <begin position="140"/>
        <end position="151"/>
    </location>
</feature>
<dbReference type="NCBIfam" id="NF009731">
    <property type="entry name" value="PRK13254.1-5"/>
    <property type="match status" value="1"/>
</dbReference>
<keyword evidence="8 13" id="KW-0735">Signal-anchor</keyword>
<evidence type="ECO:0000313" key="18">
    <source>
        <dbReference type="Proteomes" id="UP000434580"/>
    </source>
</evidence>
<evidence type="ECO:0000256" key="2">
    <source>
        <dbReference type="ARBA" id="ARBA00022475"/>
    </source>
</evidence>
<evidence type="ECO:0000256" key="11">
    <source>
        <dbReference type="ARBA" id="ARBA00023136"/>
    </source>
</evidence>
<dbReference type="Proteomes" id="UP000434580">
    <property type="component" value="Unassembled WGS sequence"/>
</dbReference>
<dbReference type="PANTHER" id="PTHR34128:SF2">
    <property type="entry name" value="CYTOCHROME C-TYPE BIOGENESIS PROTEIN CCME HOMOLOG, MITOCHONDRIAL"/>
    <property type="match status" value="1"/>
</dbReference>
<accession>A0A5S9NLL0</accession>
<evidence type="ECO:0000256" key="5">
    <source>
        <dbReference type="ARBA" id="ARBA00022692"/>
    </source>
</evidence>
<evidence type="ECO:0000256" key="3">
    <source>
        <dbReference type="ARBA" id="ARBA00022519"/>
    </source>
</evidence>
<feature type="topological domain" description="Cytoplasmic" evidence="13">
    <location>
        <begin position="1"/>
        <end position="10"/>
    </location>
</feature>
<feature type="topological domain" description="Extracellular" evidence="13">
    <location>
        <begin position="32"/>
        <end position="167"/>
    </location>
</feature>
<dbReference type="Pfam" id="PF03100">
    <property type="entry name" value="CcmE"/>
    <property type="match status" value="1"/>
</dbReference>
<feature type="binding site" description="axial binding residue" evidence="13 14">
    <location>
        <position position="130"/>
    </location>
    <ligand>
        <name>heme</name>
        <dbReference type="ChEBI" id="CHEBI:30413"/>
    </ligand>
    <ligandPart>
        <name>Fe</name>
        <dbReference type="ChEBI" id="CHEBI:18248"/>
    </ligandPart>
</feature>
<keyword evidence="7 13" id="KW-0201">Cytochrome c-type biogenesis</keyword>
<feature type="region of interest" description="Disordered" evidence="15">
    <location>
        <begin position="140"/>
        <end position="167"/>
    </location>
</feature>
<keyword evidence="10 13" id="KW-0408">Iron</keyword>
<dbReference type="GO" id="GO:0017004">
    <property type="term" value="P:cytochrome complex assembly"/>
    <property type="evidence" value="ECO:0007669"/>
    <property type="project" value="UniProtKB-KW"/>
</dbReference>
<evidence type="ECO:0000313" key="17">
    <source>
        <dbReference type="EMBL" id="CAA0091146.1"/>
    </source>
</evidence>
<dbReference type="FunFam" id="2.40.50.140:FF:000104">
    <property type="entry name" value="Cytochrome c-type biogenesis protein CcmE"/>
    <property type="match status" value="1"/>
</dbReference>
<dbReference type="InterPro" id="IPR012340">
    <property type="entry name" value="NA-bd_OB-fold"/>
</dbReference>
<evidence type="ECO:0000256" key="6">
    <source>
        <dbReference type="ARBA" id="ARBA00022723"/>
    </source>
</evidence>
<dbReference type="NCBIfam" id="NF009729">
    <property type="entry name" value="PRK13254.1-3"/>
    <property type="match status" value="1"/>
</dbReference>
<dbReference type="GO" id="GO:0005886">
    <property type="term" value="C:plasma membrane"/>
    <property type="evidence" value="ECO:0007669"/>
    <property type="project" value="UniProtKB-SubCell"/>
</dbReference>
<protein>
    <recommendedName>
        <fullName evidence="13">Cytochrome c-type biogenesis protein CcmE</fullName>
    </recommendedName>
    <alternativeName>
        <fullName evidence="13">Cytochrome c maturation protein E</fullName>
    </alternativeName>
    <alternativeName>
        <fullName evidence="13">Heme chaperone CcmE</fullName>
    </alternativeName>
</protein>
<evidence type="ECO:0000256" key="15">
    <source>
        <dbReference type="SAM" id="MobiDB-lite"/>
    </source>
</evidence>
<evidence type="ECO:0000256" key="12">
    <source>
        <dbReference type="ARBA" id="ARBA00056663"/>
    </source>
</evidence>
<sequence length="167" mass="18019">MAMHPKRKQRLYIVLSIVIGASVAAGLLFYAMRDNLNLFYSPSQIAAGEAPLDKRLRAGGMVLTGSVERQSDGLTTHFTVTDYDANVRVAYKGILPDLFAEDDGVVVAGKLQPNGMIIADEVLAKHDENYMPPEVADALKDKTPHGMKTGDAKPSGNAPEATNTKVY</sequence>
<gene>
    <name evidence="13 17" type="primary">ccmE</name>
    <name evidence="13" type="synonym">cycJ</name>
    <name evidence="17" type="ORF">DPBNPPHM_02982</name>
</gene>
<keyword evidence="4 13" id="KW-0349">Heme</keyword>
<keyword evidence="6 13" id="KW-0479">Metal-binding</keyword>
<evidence type="ECO:0000256" key="16">
    <source>
        <dbReference type="SAM" id="Phobius"/>
    </source>
</evidence>
<dbReference type="SUPFAM" id="SSF82093">
    <property type="entry name" value="Heme chaperone CcmE"/>
    <property type="match status" value="1"/>
</dbReference>
<evidence type="ECO:0000256" key="9">
    <source>
        <dbReference type="ARBA" id="ARBA00022989"/>
    </source>
</evidence>
<dbReference type="Gene3D" id="2.40.50.140">
    <property type="entry name" value="Nucleic acid-binding proteins"/>
    <property type="match status" value="1"/>
</dbReference>
<dbReference type="GO" id="GO:0017003">
    <property type="term" value="P:protein-heme linkage"/>
    <property type="evidence" value="ECO:0007669"/>
    <property type="project" value="UniProtKB-UniRule"/>
</dbReference>
<dbReference type="InterPro" id="IPR004329">
    <property type="entry name" value="CcmE"/>
</dbReference>
<comment type="function">
    <text evidence="12 13">Heme chaperone required for the biogenesis of c-type cytochromes. Transiently binds heme delivered by CcmC and transfers the heme to apo-cytochromes in a process facilitated by CcmF and CcmH.</text>
</comment>
<evidence type="ECO:0000256" key="7">
    <source>
        <dbReference type="ARBA" id="ARBA00022748"/>
    </source>
</evidence>
<feature type="binding site" description="covalent" evidence="13 14">
    <location>
        <position position="126"/>
    </location>
    <ligand>
        <name>heme</name>
        <dbReference type="ChEBI" id="CHEBI:30413"/>
    </ligand>
</feature>
<dbReference type="AlphaFoldDB" id="A0A5S9NLL0"/>
<comment type="subcellular location">
    <subcellularLocation>
        <location evidence="1">Cell inner membrane</location>
    </subcellularLocation>
    <subcellularLocation>
        <location evidence="13">Cell membrane</location>
        <topology evidence="13">Single-pass type II membrane protein</topology>
    </subcellularLocation>
</comment>
<keyword evidence="11 13" id="KW-0472">Membrane</keyword>
<evidence type="ECO:0000256" key="10">
    <source>
        <dbReference type="ARBA" id="ARBA00023004"/>
    </source>
</evidence>
<keyword evidence="2 13" id="KW-1003">Cell membrane</keyword>
<dbReference type="InterPro" id="IPR036127">
    <property type="entry name" value="CcmE-like_sf"/>
</dbReference>
<name>A0A5S9NLL0_9GAMM</name>
<evidence type="ECO:0000256" key="13">
    <source>
        <dbReference type="HAMAP-Rule" id="MF_01959"/>
    </source>
</evidence>
<keyword evidence="9 13" id="KW-1133">Transmembrane helix</keyword>
<dbReference type="HAMAP" id="MF_01959">
    <property type="entry name" value="CcmE"/>
    <property type="match status" value="1"/>
</dbReference>
<dbReference type="PANTHER" id="PTHR34128">
    <property type="entry name" value="CYTOCHROME C-TYPE BIOGENESIS PROTEIN CCME HOMOLOG, MITOCHONDRIAL"/>
    <property type="match status" value="1"/>
</dbReference>
<dbReference type="GO" id="GO:0020037">
    <property type="term" value="F:heme binding"/>
    <property type="evidence" value="ECO:0007669"/>
    <property type="project" value="InterPro"/>
</dbReference>
<reference evidence="17 18" key="1">
    <citation type="submission" date="2019-11" db="EMBL/GenBank/DDBJ databases">
        <authorList>
            <person name="Holert J."/>
        </authorList>
    </citation>
    <scope>NUCLEOTIDE SEQUENCE [LARGE SCALE GENOMIC DNA]</scope>
    <source>
        <strain evidence="17">BC5_2</strain>
    </source>
</reference>